<dbReference type="NCBIfam" id="TIGR01391">
    <property type="entry name" value="dnaG"/>
    <property type="match status" value="1"/>
</dbReference>
<keyword evidence="7 12" id="KW-0863">Zinc-finger</keyword>
<dbReference type="SMART" id="SM00493">
    <property type="entry name" value="TOPRIM"/>
    <property type="match status" value="1"/>
</dbReference>
<comment type="cofactor">
    <cofactor evidence="12 13 14">
        <name>Zn(2+)</name>
        <dbReference type="ChEBI" id="CHEBI:29105"/>
    </cofactor>
    <text evidence="12 13 14">Binds 1 zinc ion per monomer.</text>
</comment>
<dbReference type="InterPro" id="IPR006295">
    <property type="entry name" value="DNA_primase_DnaG"/>
</dbReference>
<feature type="coiled-coil region" evidence="15">
    <location>
        <begin position="560"/>
        <end position="587"/>
    </location>
</feature>
<dbReference type="Gene3D" id="3.90.580.10">
    <property type="entry name" value="Zinc finger, CHC2-type domain"/>
    <property type="match status" value="1"/>
</dbReference>
<dbReference type="AlphaFoldDB" id="A0A1T4XGQ5"/>
<dbReference type="PIRSF" id="PIRSF002811">
    <property type="entry name" value="DnaG"/>
    <property type="match status" value="1"/>
</dbReference>
<name>A0A1T4XGQ5_9BACL</name>
<keyword evidence="19" id="KW-1185">Reference proteome</keyword>
<evidence type="ECO:0000256" key="7">
    <source>
        <dbReference type="ARBA" id="ARBA00022771"/>
    </source>
</evidence>
<dbReference type="InterPro" id="IPR013264">
    <property type="entry name" value="DNAG_N"/>
</dbReference>
<protein>
    <recommendedName>
        <fullName evidence="12 13">DNA primase</fullName>
        <ecNumber evidence="12">2.7.7.101</ecNumber>
    </recommendedName>
</protein>
<comment type="similarity">
    <text evidence="12 13">Belongs to the DnaG primase family.</text>
</comment>
<evidence type="ECO:0000256" key="1">
    <source>
        <dbReference type="ARBA" id="ARBA00022478"/>
    </source>
</evidence>
<gene>
    <name evidence="12" type="primary">dnaG</name>
    <name evidence="18" type="ORF">SAMN04244570_0649</name>
</gene>
<dbReference type="GO" id="GO:0000428">
    <property type="term" value="C:DNA-directed RNA polymerase complex"/>
    <property type="evidence" value="ECO:0007669"/>
    <property type="project" value="UniProtKB-KW"/>
</dbReference>
<keyword evidence="6 12" id="KW-0479">Metal-binding</keyword>
<keyword evidence="3 12" id="KW-0808">Transferase</keyword>
<feature type="zinc finger region" description="CHC2-type" evidence="12 14">
    <location>
        <begin position="39"/>
        <end position="63"/>
    </location>
</feature>
<dbReference type="CDD" id="cd03364">
    <property type="entry name" value="TOPRIM_DnaG_primases"/>
    <property type="match status" value="1"/>
</dbReference>
<dbReference type="InterPro" id="IPR016136">
    <property type="entry name" value="DNA_helicase_N/primase_C"/>
</dbReference>
<keyword evidence="5 12" id="KW-0235">DNA replication</keyword>
<dbReference type="FunFam" id="3.90.580.10:FF:000001">
    <property type="entry name" value="DNA primase"/>
    <property type="match status" value="1"/>
</dbReference>
<dbReference type="GO" id="GO:0003677">
    <property type="term" value="F:DNA binding"/>
    <property type="evidence" value="ECO:0007669"/>
    <property type="project" value="UniProtKB-KW"/>
</dbReference>
<dbReference type="HAMAP" id="MF_00974">
    <property type="entry name" value="DNA_primase_DnaG"/>
    <property type="match status" value="1"/>
</dbReference>
<dbReference type="GO" id="GO:0003899">
    <property type="term" value="F:DNA-directed RNA polymerase activity"/>
    <property type="evidence" value="ECO:0007669"/>
    <property type="project" value="UniProtKB-UniRule"/>
</dbReference>
<dbReference type="InterPro" id="IPR050219">
    <property type="entry name" value="DnaG_primase"/>
</dbReference>
<feature type="compositionally biased region" description="Polar residues" evidence="16">
    <location>
        <begin position="452"/>
        <end position="461"/>
    </location>
</feature>
<comment type="catalytic activity">
    <reaction evidence="12">
        <text>ssDNA + n NTP = ssDNA/pppN(pN)n-1 hybrid + (n-1) diphosphate.</text>
        <dbReference type="EC" id="2.7.7.101"/>
    </reaction>
</comment>
<evidence type="ECO:0000256" key="14">
    <source>
        <dbReference type="PIRSR" id="PIRSR002811-1"/>
    </source>
</evidence>
<evidence type="ECO:0000256" key="6">
    <source>
        <dbReference type="ARBA" id="ARBA00022723"/>
    </source>
</evidence>
<dbReference type="Pfam" id="PF13155">
    <property type="entry name" value="Toprim_2"/>
    <property type="match status" value="1"/>
</dbReference>
<evidence type="ECO:0000256" key="5">
    <source>
        <dbReference type="ARBA" id="ARBA00022705"/>
    </source>
</evidence>
<dbReference type="Pfam" id="PF08275">
    <property type="entry name" value="DNAG_N"/>
    <property type="match status" value="1"/>
</dbReference>
<evidence type="ECO:0000256" key="3">
    <source>
        <dbReference type="ARBA" id="ARBA00022679"/>
    </source>
</evidence>
<dbReference type="GO" id="GO:0005737">
    <property type="term" value="C:cytoplasm"/>
    <property type="evidence" value="ECO:0007669"/>
    <property type="project" value="TreeGrafter"/>
</dbReference>
<reference evidence="19" key="1">
    <citation type="submission" date="2017-02" db="EMBL/GenBank/DDBJ databases">
        <authorList>
            <person name="Varghese N."/>
            <person name="Submissions S."/>
        </authorList>
    </citation>
    <scope>NUCLEOTIDE SEQUENCE [LARGE SCALE GENOMIC DNA]</scope>
    <source>
        <strain evidence="19">DSM 23966</strain>
    </source>
</reference>
<accession>A0A1T4XGQ5</accession>
<dbReference type="InterPro" id="IPR034151">
    <property type="entry name" value="TOPRIM_DnaG_bac"/>
</dbReference>
<keyword evidence="1 12" id="KW-0240">DNA-directed RNA polymerase</keyword>
<keyword evidence="2 12" id="KW-0639">Primosome</keyword>
<dbReference type="FunFam" id="3.90.980.10:FF:000001">
    <property type="entry name" value="DNA primase"/>
    <property type="match status" value="1"/>
</dbReference>
<keyword evidence="10 12" id="KW-0238">DNA-binding</keyword>
<evidence type="ECO:0000256" key="10">
    <source>
        <dbReference type="ARBA" id="ARBA00023125"/>
    </source>
</evidence>
<comment type="domain">
    <text evidence="12">Contains an N-terminal zinc-binding domain, a central core domain that contains the primase activity, and a C-terminal DnaB-binding domain.</text>
</comment>
<feature type="domain" description="Toprim" evidence="17">
    <location>
        <begin position="261"/>
        <end position="342"/>
    </location>
</feature>
<evidence type="ECO:0000256" key="9">
    <source>
        <dbReference type="ARBA" id="ARBA00022842"/>
    </source>
</evidence>
<evidence type="ECO:0000256" key="15">
    <source>
        <dbReference type="SAM" id="Coils"/>
    </source>
</evidence>
<dbReference type="SUPFAM" id="SSF57783">
    <property type="entry name" value="Zinc beta-ribbon"/>
    <property type="match status" value="1"/>
</dbReference>
<dbReference type="PANTHER" id="PTHR30313">
    <property type="entry name" value="DNA PRIMASE"/>
    <property type="match status" value="1"/>
</dbReference>
<comment type="subunit">
    <text evidence="12">Monomer. Interacts with DnaB.</text>
</comment>
<evidence type="ECO:0000256" key="2">
    <source>
        <dbReference type="ARBA" id="ARBA00022515"/>
    </source>
</evidence>
<evidence type="ECO:0000259" key="17">
    <source>
        <dbReference type="PROSITE" id="PS50880"/>
    </source>
</evidence>
<sequence>MTRISDDTIEEIRSGTDIVDLISEYVQLSKRGKNWFGLCPFHEENSPSFSVSEDKQLFHCFGCGASGNAITFMMDMENRSFIDSILKLGSRIGMELEASTNDAQTTKTSSNQQMLKAYTLAANFYSHLLLNTIEGEKALEYLENRGFTRDQIEQYEIGWSPVQSDALSSLLTRQGFDLKEMETAGLCFQKEDGSGYFDRFRGRIMFPIQDDNGMTIAFSGRRLEDSSSDAKYINSPETPIFEKSKVLFNFHRARLNVRKSGKVILFEGFMDTIAADRGGIGNTVAVMGTALSSHHIVKLKRMAKKVVICCDGDSAGWGAAKRFADSLIDSGMDVLVATLPDRMDPDDFIAQQGVDAFTEKILDQPLSYISFVAAYYRRDKNLSIDHDIKQYVHEVFNELAHRCSPIEKDLLIQQLHSETNASKESLGQEFTKSIARKAKQTRDVDPVEESRSVSLTSATANRTETDRAEQLLLAHLLMDADLFEEKRAELQDLFVRDDVIKIFFKLAAFYEQYDLPNYQRFAEMLEDRQLKKIVMEAILTERSQEHTGQEVEDCIRHLKRNQLKRLIEQKQHESKEAEKKNDLLKAMELATEVIQLVRSLKVL</sequence>
<proteinExistence type="inferred from homology"/>
<dbReference type="PROSITE" id="PS50880">
    <property type="entry name" value="TOPRIM"/>
    <property type="match status" value="1"/>
</dbReference>
<dbReference type="Proteomes" id="UP000190042">
    <property type="component" value="Unassembled WGS sequence"/>
</dbReference>
<dbReference type="InterPro" id="IPR030846">
    <property type="entry name" value="DnaG_bac"/>
</dbReference>
<dbReference type="RefSeq" id="WP_078816533.1">
    <property type="nucleotide sequence ID" value="NZ_FUYJ01000001.1"/>
</dbReference>
<keyword evidence="9" id="KW-0460">Magnesium</keyword>
<dbReference type="GO" id="GO:0008270">
    <property type="term" value="F:zinc ion binding"/>
    <property type="evidence" value="ECO:0007669"/>
    <property type="project" value="UniProtKB-UniRule"/>
</dbReference>
<organism evidence="18 19">
    <name type="scientific">Sporosarcina newyorkensis</name>
    <dbReference type="NCBI Taxonomy" id="759851"/>
    <lineage>
        <taxon>Bacteria</taxon>
        <taxon>Bacillati</taxon>
        <taxon>Bacillota</taxon>
        <taxon>Bacilli</taxon>
        <taxon>Bacillales</taxon>
        <taxon>Caryophanaceae</taxon>
        <taxon>Sporosarcina</taxon>
    </lineage>
</organism>
<feature type="region of interest" description="Disordered" evidence="16">
    <location>
        <begin position="441"/>
        <end position="461"/>
    </location>
</feature>
<dbReference type="PANTHER" id="PTHR30313:SF2">
    <property type="entry name" value="DNA PRIMASE"/>
    <property type="match status" value="1"/>
</dbReference>
<evidence type="ECO:0000256" key="8">
    <source>
        <dbReference type="ARBA" id="ARBA00022833"/>
    </source>
</evidence>
<dbReference type="SUPFAM" id="SSF56731">
    <property type="entry name" value="DNA primase core"/>
    <property type="match status" value="1"/>
</dbReference>
<keyword evidence="11 12" id="KW-0804">Transcription</keyword>
<dbReference type="InterPro" id="IPR037068">
    <property type="entry name" value="DNA_primase_core_N_sf"/>
</dbReference>
<dbReference type="InterPro" id="IPR002694">
    <property type="entry name" value="Znf_CHC2"/>
</dbReference>
<evidence type="ECO:0000256" key="4">
    <source>
        <dbReference type="ARBA" id="ARBA00022695"/>
    </source>
</evidence>
<dbReference type="Pfam" id="PF01807">
    <property type="entry name" value="Zn_ribbon_DnaG"/>
    <property type="match status" value="1"/>
</dbReference>
<evidence type="ECO:0000256" key="16">
    <source>
        <dbReference type="SAM" id="MobiDB-lite"/>
    </source>
</evidence>
<evidence type="ECO:0000256" key="12">
    <source>
        <dbReference type="HAMAP-Rule" id="MF_00974"/>
    </source>
</evidence>
<dbReference type="Gene3D" id="3.40.1360.10">
    <property type="match status" value="1"/>
</dbReference>
<dbReference type="InterPro" id="IPR006171">
    <property type="entry name" value="TOPRIM_dom"/>
</dbReference>
<keyword evidence="15" id="KW-0175">Coiled coil</keyword>
<dbReference type="Gene3D" id="6.10.140.360">
    <property type="match status" value="1"/>
</dbReference>
<dbReference type="EMBL" id="FUYJ01000001">
    <property type="protein sequence ID" value="SKA88251.1"/>
    <property type="molecule type" value="Genomic_DNA"/>
</dbReference>
<evidence type="ECO:0000256" key="13">
    <source>
        <dbReference type="PIRNR" id="PIRNR002811"/>
    </source>
</evidence>
<dbReference type="GO" id="GO:0006269">
    <property type="term" value="P:DNA replication, synthesis of primer"/>
    <property type="evidence" value="ECO:0007669"/>
    <property type="project" value="UniProtKB-UniRule"/>
</dbReference>
<dbReference type="Gene3D" id="1.10.860.10">
    <property type="entry name" value="DNAb Helicase, Chain A"/>
    <property type="match status" value="1"/>
</dbReference>
<evidence type="ECO:0000256" key="11">
    <source>
        <dbReference type="ARBA" id="ARBA00023163"/>
    </source>
</evidence>
<dbReference type="GO" id="GO:1990077">
    <property type="term" value="C:primosome complex"/>
    <property type="evidence" value="ECO:0007669"/>
    <property type="project" value="UniProtKB-KW"/>
</dbReference>
<dbReference type="SMART" id="SM00400">
    <property type="entry name" value="ZnF_CHCC"/>
    <property type="match status" value="1"/>
</dbReference>
<evidence type="ECO:0000313" key="19">
    <source>
        <dbReference type="Proteomes" id="UP000190042"/>
    </source>
</evidence>
<dbReference type="Gene3D" id="3.90.980.10">
    <property type="entry name" value="DNA primase, catalytic core, N-terminal domain"/>
    <property type="match status" value="1"/>
</dbReference>
<dbReference type="InterPro" id="IPR036977">
    <property type="entry name" value="DNA_primase_Znf_CHC2"/>
</dbReference>
<evidence type="ECO:0000313" key="18">
    <source>
        <dbReference type="EMBL" id="SKA88251.1"/>
    </source>
</evidence>
<keyword evidence="4 12" id="KW-0548">Nucleotidyltransferase</keyword>
<feature type="compositionally biased region" description="Basic and acidic residues" evidence="16">
    <location>
        <begin position="441"/>
        <end position="451"/>
    </location>
</feature>
<comment type="function">
    <text evidence="12 13">RNA polymerase that catalyzes the synthesis of short RNA molecules used as primers for DNA polymerase during DNA replication.</text>
</comment>
<keyword evidence="8 12" id="KW-0862">Zinc</keyword>
<dbReference type="EC" id="2.7.7.101" evidence="12"/>